<sequence length="145" mass="15515">MIHGMELTPFATLTLETSSEGLHFLGTTPVGLRIIQEIVGARIEGPRISASLKGAAAADWLAVDAAGVATFDIRMTLVTDDGAILYLRYEGRADWSEGLGKGPIDAAFWFEAGDERYTWLNALLPVGQGRTTAGGAIVYELFQLA</sequence>
<proteinExistence type="predicted"/>
<evidence type="ECO:0000313" key="1">
    <source>
        <dbReference type="EMBL" id="CAB4322504.1"/>
    </source>
</evidence>
<dbReference type="EMBL" id="CAEMXZ010000006">
    <property type="protein sequence ID" value="CAB4322504.1"/>
    <property type="molecule type" value="Genomic_DNA"/>
</dbReference>
<dbReference type="EMBL" id="CAFBNC010000020">
    <property type="protein sequence ID" value="CAB4930200.1"/>
    <property type="molecule type" value="Genomic_DNA"/>
</dbReference>
<dbReference type="Gene3D" id="2.40.160.20">
    <property type="match status" value="1"/>
</dbReference>
<gene>
    <name evidence="1" type="ORF">UFOPK1392_00239</name>
    <name evidence="2" type="ORF">UFOPK3733_00621</name>
</gene>
<reference evidence="2" key="1">
    <citation type="submission" date="2020-05" db="EMBL/GenBank/DDBJ databases">
        <authorList>
            <person name="Chiriac C."/>
            <person name="Salcher M."/>
            <person name="Ghai R."/>
            <person name="Kavagutti S V."/>
        </authorList>
    </citation>
    <scope>NUCLEOTIDE SEQUENCE</scope>
</reference>
<dbReference type="PANTHER" id="PTHR37315:SF1">
    <property type="entry name" value="UPF0311 PROTEIN BLR7842"/>
    <property type="match status" value="1"/>
</dbReference>
<name>A0A6J7IH13_9ZZZZ</name>
<dbReference type="Pfam" id="PF11578">
    <property type="entry name" value="DUF3237"/>
    <property type="match status" value="1"/>
</dbReference>
<protein>
    <submittedName>
        <fullName evidence="2">Unannotated protein</fullName>
    </submittedName>
</protein>
<dbReference type="InterPro" id="IPR020915">
    <property type="entry name" value="UPF0311"/>
</dbReference>
<dbReference type="PANTHER" id="PTHR37315">
    <property type="entry name" value="UPF0311 PROTEIN BLR7842"/>
    <property type="match status" value="1"/>
</dbReference>
<organism evidence="2">
    <name type="scientific">freshwater metagenome</name>
    <dbReference type="NCBI Taxonomy" id="449393"/>
    <lineage>
        <taxon>unclassified sequences</taxon>
        <taxon>metagenomes</taxon>
        <taxon>ecological metagenomes</taxon>
    </lineage>
</organism>
<dbReference type="AlphaFoldDB" id="A0A6J7IH13"/>
<evidence type="ECO:0000313" key="2">
    <source>
        <dbReference type="EMBL" id="CAB4930200.1"/>
    </source>
</evidence>
<accession>A0A6J7IH13</accession>